<reference evidence="2" key="1">
    <citation type="submission" date="2016-01" db="EMBL/GenBank/DDBJ databases">
        <title>Whole genome sequencing of Bhargavaea cecembensis T14.</title>
        <authorList>
            <person name="Hong K.W."/>
        </authorList>
    </citation>
    <scope>NUCLEOTIDE SEQUENCE [LARGE SCALE GENOMIC DNA]</scope>
    <source>
        <strain evidence="2">M19</strain>
    </source>
</reference>
<comment type="caution">
    <text evidence="1">The sequence shown here is derived from an EMBL/GenBank/DDBJ whole genome shotgun (WGS) entry which is preliminary data.</text>
</comment>
<dbReference type="AlphaFoldDB" id="A0A0J5SJ78"/>
<name>A0A0J5SJ78_9BACI</name>
<dbReference type="Proteomes" id="UP000076510">
    <property type="component" value="Unassembled WGS sequence"/>
</dbReference>
<proteinExistence type="predicted"/>
<dbReference type="RefSeq" id="WP_048003654.1">
    <property type="nucleotide sequence ID" value="NZ_CP047095.1"/>
</dbReference>
<sequence length="101" mass="11747">MAFGINRAELNRWKKQVAQGKIAFLTHYWLDSRFPDAKTVTKAGCSDLDALIQWGRGYGLKPEWIDHRHKGYPHFDLLGEKQLQILMAEGLEDHIDRFHIS</sequence>
<dbReference type="PATRIC" id="fig|189381.11.peg.200"/>
<organism evidence="1 2">
    <name type="scientific">Rossellomorea marisflavi</name>
    <dbReference type="NCBI Taxonomy" id="189381"/>
    <lineage>
        <taxon>Bacteria</taxon>
        <taxon>Bacillati</taxon>
        <taxon>Bacillota</taxon>
        <taxon>Bacilli</taxon>
        <taxon>Bacillales</taxon>
        <taxon>Bacillaceae</taxon>
        <taxon>Rossellomorea</taxon>
    </lineage>
</organism>
<dbReference type="EMBL" id="LQQY01000034">
    <property type="protein sequence ID" value="KZE45284.1"/>
    <property type="molecule type" value="Genomic_DNA"/>
</dbReference>
<evidence type="ECO:0000313" key="1">
    <source>
        <dbReference type="EMBL" id="KZE45284.1"/>
    </source>
</evidence>
<protein>
    <submittedName>
        <fullName evidence="1">Uncharacterized protein</fullName>
    </submittedName>
</protein>
<accession>A0A0J5SJ78</accession>
<dbReference type="OrthoDB" id="2361368at2"/>
<evidence type="ECO:0000313" key="2">
    <source>
        <dbReference type="Proteomes" id="UP000076510"/>
    </source>
</evidence>
<gene>
    <name evidence="1" type="ORF">AV649_03560</name>
</gene>